<accession>A0ABX8S1T1</accession>
<dbReference type="Proteomes" id="UP000694257">
    <property type="component" value="Chromosome"/>
</dbReference>
<dbReference type="Pfam" id="PF12697">
    <property type="entry name" value="Abhydrolase_6"/>
    <property type="match status" value="1"/>
</dbReference>
<protein>
    <submittedName>
        <fullName evidence="2">Alpha/beta hydrolase</fullName>
    </submittedName>
</protein>
<organism evidence="2 3">
    <name type="scientific">Nocardia iowensis</name>
    <dbReference type="NCBI Taxonomy" id="204891"/>
    <lineage>
        <taxon>Bacteria</taxon>
        <taxon>Bacillati</taxon>
        <taxon>Actinomycetota</taxon>
        <taxon>Actinomycetes</taxon>
        <taxon>Mycobacteriales</taxon>
        <taxon>Nocardiaceae</taxon>
        <taxon>Nocardia</taxon>
    </lineage>
</organism>
<dbReference type="GO" id="GO:0016787">
    <property type="term" value="F:hydrolase activity"/>
    <property type="evidence" value="ECO:0007669"/>
    <property type="project" value="UniProtKB-KW"/>
</dbReference>
<dbReference type="RefSeq" id="WP_218477185.1">
    <property type="nucleotide sequence ID" value="NZ_BAABJN010000015.1"/>
</dbReference>
<dbReference type="PANTHER" id="PTHR43433">
    <property type="entry name" value="HYDROLASE, ALPHA/BETA FOLD FAMILY PROTEIN"/>
    <property type="match status" value="1"/>
</dbReference>
<name>A0ABX8S1T1_NOCIO</name>
<evidence type="ECO:0000259" key="1">
    <source>
        <dbReference type="Pfam" id="PF12697"/>
    </source>
</evidence>
<dbReference type="PANTHER" id="PTHR43433:SF5">
    <property type="entry name" value="AB HYDROLASE-1 DOMAIN-CONTAINING PROTEIN"/>
    <property type="match status" value="1"/>
</dbReference>
<keyword evidence="2" id="KW-0378">Hydrolase</keyword>
<dbReference type="InterPro" id="IPR050471">
    <property type="entry name" value="AB_hydrolase"/>
</dbReference>
<sequence length="297" mass="31816">MIDHQDACPFPVVAPDGARLSAVRIGSASAPASVVYVHGMFTDASYWKPLVEHLHHRLEGGIAQICYDQRGHGSSDCATRETPLNLEVMAGDLAAVLDHVDGAVVLAAHSVAALLVQEWAGRNPARARALSGIVLFNACAEFPYTPVTSHEILPGLLERRGRYSAIEELSSLLYTAPPSERWLPARKRSADPSAVQRLRATAEAALAELSAYPPAVLTNEAADVLRDIPTWVLAGQRDPVVTPSRSQRLAEQIWADYDTIPGAGHSLPHVDPGPASESILAALEVAYRAHRQNGVAS</sequence>
<gene>
    <name evidence="2" type="ORF">KV110_16930</name>
</gene>
<evidence type="ECO:0000313" key="3">
    <source>
        <dbReference type="Proteomes" id="UP000694257"/>
    </source>
</evidence>
<dbReference type="EMBL" id="CP078145">
    <property type="protein sequence ID" value="QXN94580.1"/>
    <property type="molecule type" value="Genomic_DNA"/>
</dbReference>
<dbReference type="InterPro" id="IPR000073">
    <property type="entry name" value="AB_hydrolase_1"/>
</dbReference>
<feature type="domain" description="AB hydrolase-1" evidence="1">
    <location>
        <begin position="34"/>
        <end position="272"/>
    </location>
</feature>
<evidence type="ECO:0000313" key="2">
    <source>
        <dbReference type="EMBL" id="QXN94580.1"/>
    </source>
</evidence>
<proteinExistence type="predicted"/>
<keyword evidence="3" id="KW-1185">Reference proteome</keyword>
<reference evidence="2 3" key="1">
    <citation type="submission" date="2021-07" db="EMBL/GenBank/DDBJ databases">
        <title>Whole Genome Sequence of Nocardia Iowensis.</title>
        <authorList>
            <person name="Lamm A."/>
            <person name="Collins-Fairclough A.M."/>
            <person name="Bunk B."/>
            <person name="Sproer C."/>
        </authorList>
    </citation>
    <scope>NUCLEOTIDE SEQUENCE [LARGE SCALE GENOMIC DNA]</scope>
    <source>
        <strain evidence="2 3">NRRL 5646</strain>
    </source>
</reference>